<name>A0A1M7N766_9HYPH</name>
<dbReference type="PROSITE" id="PS51462">
    <property type="entry name" value="NUDIX"/>
    <property type="match status" value="1"/>
</dbReference>
<dbReference type="CDD" id="cd04663">
    <property type="entry name" value="NUDIX_Hydrolase"/>
    <property type="match status" value="1"/>
</dbReference>
<comment type="cofactor">
    <cofactor evidence="1">
        <name>Mg(2+)</name>
        <dbReference type="ChEBI" id="CHEBI:18420"/>
    </cofactor>
</comment>
<evidence type="ECO:0000256" key="1">
    <source>
        <dbReference type="ARBA" id="ARBA00001946"/>
    </source>
</evidence>
<proteinExistence type="predicted"/>
<gene>
    <name evidence="4" type="ORF">SAMN05444272_3739</name>
</gene>
<dbReference type="PROSITE" id="PS00893">
    <property type="entry name" value="NUDIX_BOX"/>
    <property type="match status" value="1"/>
</dbReference>
<dbReference type="Pfam" id="PF00293">
    <property type="entry name" value="NUDIX"/>
    <property type="match status" value="1"/>
</dbReference>
<dbReference type="AlphaFoldDB" id="A0A1M7N766"/>
<feature type="domain" description="Nudix hydrolase" evidence="3">
    <location>
        <begin position="1"/>
        <end position="165"/>
    </location>
</feature>
<evidence type="ECO:0000256" key="2">
    <source>
        <dbReference type="ARBA" id="ARBA00022801"/>
    </source>
</evidence>
<dbReference type="STRING" id="735517.SAMN05444272_3739"/>
<sequence>MKIYHKAYVYLTCGSRLLVFSEPDHPEVGLQIPGGTIDPGESYLIGARREFIEETGLVLDTAFEHFADQDIPFETLKDHPQCQTPPDQPLRGRHLRKLFHARIDRIPQEEWEHFEMTPSNGGDPIRFRLFWLDLHGEELNRPGTFFAFFNDPLEALRARVSGEKA</sequence>
<keyword evidence="5" id="KW-1185">Reference proteome</keyword>
<evidence type="ECO:0000313" key="5">
    <source>
        <dbReference type="Proteomes" id="UP000186002"/>
    </source>
</evidence>
<accession>A0A1M7N766</accession>
<evidence type="ECO:0000259" key="3">
    <source>
        <dbReference type="PROSITE" id="PS51462"/>
    </source>
</evidence>
<dbReference type="EMBL" id="FRBW01000004">
    <property type="protein sequence ID" value="SHM99437.1"/>
    <property type="molecule type" value="Genomic_DNA"/>
</dbReference>
<dbReference type="InterPro" id="IPR000086">
    <property type="entry name" value="NUDIX_hydrolase_dom"/>
</dbReference>
<organism evidence="4 5">
    <name type="scientific">Roseibium suaedae</name>
    <dbReference type="NCBI Taxonomy" id="735517"/>
    <lineage>
        <taxon>Bacteria</taxon>
        <taxon>Pseudomonadati</taxon>
        <taxon>Pseudomonadota</taxon>
        <taxon>Alphaproteobacteria</taxon>
        <taxon>Hyphomicrobiales</taxon>
        <taxon>Stappiaceae</taxon>
        <taxon>Roseibium</taxon>
    </lineage>
</organism>
<dbReference type="InterPro" id="IPR020084">
    <property type="entry name" value="NUDIX_hydrolase_CS"/>
</dbReference>
<keyword evidence="2" id="KW-0378">Hydrolase</keyword>
<reference evidence="4 5" key="1">
    <citation type="submission" date="2016-11" db="EMBL/GenBank/DDBJ databases">
        <authorList>
            <person name="Jaros S."/>
            <person name="Januszkiewicz K."/>
            <person name="Wedrychowicz H."/>
        </authorList>
    </citation>
    <scope>NUCLEOTIDE SEQUENCE [LARGE SCALE GENOMIC DNA]</scope>
    <source>
        <strain evidence="4 5">DSM 22153</strain>
    </source>
</reference>
<dbReference type="GO" id="GO:0016787">
    <property type="term" value="F:hydrolase activity"/>
    <property type="evidence" value="ECO:0007669"/>
    <property type="project" value="UniProtKB-KW"/>
</dbReference>
<dbReference type="Proteomes" id="UP000186002">
    <property type="component" value="Unassembled WGS sequence"/>
</dbReference>
<dbReference type="InterPro" id="IPR015797">
    <property type="entry name" value="NUDIX_hydrolase-like_dom_sf"/>
</dbReference>
<dbReference type="Gene3D" id="3.90.79.10">
    <property type="entry name" value="Nucleoside Triphosphate Pyrophosphohydrolase"/>
    <property type="match status" value="1"/>
</dbReference>
<evidence type="ECO:0000313" key="4">
    <source>
        <dbReference type="EMBL" id="SHM99437.1"/>
    </source>
</evidence>
<dbReference type="SUPFAM" id="SSF55811">
    <property type="entry name" value="Nudix"/>
    <property type="match status" value="1"/>
</dbReference>
<dbReference type="RefSeq" id="WP_073014811.1">
    <property type="nucleotide sequence ID" value="NZ_FRBW01000004.1"/>
</dbReference>
<dbReference type="OrthoDB" id="7914739at2"/>
<protein>
    <submittedName>
        <fullName evidence="4">NUDIX domain-containing protein</fullName>
    </submittedName>
</protein>